<dbReference type="Gene3D" id="3.40.50.410">
    <property type="entry name" value="von Willebrand factor, type A domain"/>
    <property type="match status" value="1"/>
</dbReference>
<dbReference type="Pfam" id="PF00092">
    <property type="entry name" value="VWA"/>
    <property type="match status" value="1"/>
</dbReference>
<sequence>MTGRYARVRRLVGFGVGALVVGAVLVPSMPATAATTGLDGECATVEVVFARGSGQGTGDGEAERFRAQIDSRVKAPLSYNYYELGSQKIDGFQYPAVKVDGWESGTGVGAKITSGGAWRYGDSVNQGVDELDRYIEKRIAKCGADTKFILGGYSQGAQVIGETYVEKLTNSERDKVVFNVLLGDPKLYLPEGERPFLGTAPACTGKYTKSEWRRDVPVCETDGGSLGARKPYLPASFTSSTGLWCADADFVCGSRKVFWDNDGHGTYKNEGAGIDKGVREAVERLRSALPAESQDDLDIKFYPVKSGTTGLDVAFLIDSTGSMSGQIEAAKGIASTLATFVQANRGRVALIEYRDAGDEFTARILSPLSDTTDDFSAQLSTVVADGGGDTPEALLHALTTTFNGLGWRAGATKAAIVLTDADYHDPDVVDGSTLASVAQRSLEIDPVNVYPVVSEWMADYYAPLAEATSGKVITDSGDTTAALEDALTVIEERPVPTLEFNHYYGPVGSTIRYDATGSYSVSSEIVKWDWDWNGDGVYDLEGGTSVEEHVYDSEFDGLVQLRVTDKDGLIANYSVPVTIGAAPEPTTIPADSLTVSGSGSEATLVWEASVTPSKAWGITVNGVPVGTVDAEARKVTVGDLNRTETVEFGVAPISAEDEVGTSRVAYLDPPVVEPTPTPTPTPTATSTPTPTPSVTPTPSASTASLSLSAATVEPGGTLTVSGKGFVASVPVDIWLHSTPVLLGQTNVSASGSFAKQVTIPSTTTPGMHEVVVSTSNGDVTVNLEVRTASAAALGATGGTFSPWWVVGGLGALVLGAVLILWRRKRA</sequence>
<keyword evidence="6" id="KW-0472">Membrane</keyword>
<feature type="chain" id="PRO_5028903969" evidence="7">
    <location>
        <begin position="34"/>
        <end position="826"/>
    </location>
</feature>
<protein>
    <submittedName>
        <fullName evidence="9">Cutinase family protein</fullName>
    </submittedName>
</protein>
<gene>
    <name evidence="9" type="ORF">F8O02_04205</name>
</gene>
<keyword evidence="4" id="KW-1015">Disulfide bond</keyword>
<dbReference type="OrthoDB" id="9804511at2"/>
<dbReference type="SUPFAM" id="SSF49299">
    <property type="entry name" value="PKD domain"/>
    <property type="match status" value="1"/>
</dbReference>
<evidence type="ECO:0000313" key="9">
    <source>
        <dbReference type="EMBL" id="KAB1632231.1"/>
    </source>
</evidence>
<comment type="similarity">
    <text evidence="1">Belongs to the cutinase family.</text>
</comment>
<dbReference type="CDD" id="cd00198">
    <property type="entry name" value="vWFA"/>
    <property type="match status" value="1"/>
</dbReference>
<dbReference type="Gene3D" id="2.60.40.10">
    <property type="entry name" value="Immunoglobulins"/>
    <property type="match status" value="1"/>
</dbReference>
<organism evidence="9 10">
    <name type="scientific">Pseudoclavibacter caeni</name>
    <dbReference type="NCBI Taxonomy" id="908846"/>
    <lineage>
        <taxon>Bacteria</taxon>
        <taxon>Bacillati</taxon>
        <taxon>Actinomycetota</taxon>
        <taxon>Actinomycetes</taxon>
        <taxon>Micrococcales</taxon>
        <taxon>Microbacteriaceae</taxon>
        <taxon>Pseudoclavibacter</taxon>
    </lineage>
</organism>
<dbReference type="InterPro" id="IPR000675">
    <property type="entry name" value="Cutinase/axe"/>
</dbReference>
<keyword evidence="3" id="KW-0378">Hydrolase</keyword>
<feature type="signal peptide" evidence="7">
    <location>
        <begin position="1"/>
        <end position="33"/>
    </location>
</feature>
<evidence type="ECO:0000313" key="10">
    <source>
        <dbReference type="Proteomes" id="UP000481339"/>
    </source>
</evidence>
<dbReference type="Gene3D" id="3.40.50.1820">
    <property type="entry name" value="alpha/beta hydrolase"/>
    <property type="match status" value="1"/>
</dbReference>
<dbReference type="Pfam" id="PF01083">
    <property type="entry name" value="Cutinase"/>
    <property type="match status" value="1"/>
</dbReference>
<dbReference type="SMART" id="SM01110">
    <property type="entry name" value="Cutinase"/>
    <property type="match status" value="1"/>
</dbReference>
<dbReference type="CDD" id="cd00146">
    <property type="entry name" value="PKD"/>
    <property type="match status" value="1"/>
</dbReference>
<proteinExistence type="inferred from homology"/>
<dbReference type="NCBIfam" id="TIGR01167">
    <property type="entry name" value="LPXTG_anchor"/>
    <property type="match status" value="1"/>
</dbReference>
<dbReference type="PANTHER" id="PTHR33630:SF9">
    <property type="entry name" value="CUTINASE 4"/>
    <property type="match status" value="1"/>
</dbReference>
<dbReference type="InterPro" id="IPR035986">
    <property type="entry name" value="PKD_dom_sf"/>
</dbReference>
<dbReference type="EMBL" id="WBKA01000003">
    <property type="protein sequence ID" value="KAB1632231.1"/>
    <property type="molecule type" value="Genomic_DNA"/>
</dbReference>
<keyword evidence="2" id="KW-0719">Serine esterase</keyword>
<dbReference type="SUPFAM" id="SSF53300">
    <property type="entry name" value="vWA-like"/>
    <property type="match status" value="1"/>
</dbReference>
<dbReference type="InterPro" id="IPR013783">
    <property type="entry name" value="Ig-like_fold"/>
</dbReference>
<feature type="domain" description="VWFA" evidence="8">
    <location>
        <begin position="312"/>
        <end position="490"/>
    </location>
</feature>
<evidence type="ECO:0000256" key="2">
    <source>
        <dbReference type="ARBA" id="ARBA00022487"/>
    </source>
</evidence>
<feature type="transmembrane region" description="Helical" evidence="6">
    <location>
        <begin position="803"/>
        <end position="821"/>
    </location>
</feature>
<dbReference type="Proteomes" id="UP000481339">
    <property type="component" value="Unassembled WGS sequence"/>
</dbReference>
<keyword evidence="6" id="KW-0812">Transmembrane</keyword>
<dbReference type="InterPro" id="IPR036465">
    <property type="entry name" value="vWFA_dom_sf"/>
</dbReference>
<name>A0A7C8FR12_9MICO</name>
<dbReference type="InterPro" id="IPR002035">
    <property type="entry name" value="VWF_A"/>
</dbReference>
<accession>A0A7C8FR12</accession>
<evidence type="ECO:0000256" key="4">
    <source>
        <dbReference type="ARBA" id="ARBA00023157"/>
    </source>
</evidence>
<evidence type="ECO:0000259" key="8">
    <source>
        <dbReference type="PROSITE" id="PS50234"/>
    </source>
</evidence>
<comment type="caution">
    <text evidence="9">The sequence shown here is derived from an EMBL/GenBank/DDBJ whole genome shotgun (WGS) entry which is preliminary data.</text>
</comment>
<dbReference type="GO" id="GO:0052689">
    <property type="term" value="F:carboxylic ester hydrolase activity"/>
    <property type="evidence" value="ECO:0007669"/>
    <property type="project" value="UniProtKB-KW"/>
</dbReference>
<feature type="compositionally biased region" description="Pro residues" evidence="5">
    <location>
        <begin position="671"/>
        <end position="681"/>
    </location>
</feature>
<reference evidence="9 10" key="1">
    <citation type="submission" date="2019-09" db="EMBL/GenBank/DDBJ databases">
        <title>Phylogeny of genus Pseudoclavibacter and closely related genus.</title>
        <authorList>
            <person name="Li Y."/>
        </authorList>
    </citation>
    <scope>NUCLEOTIDE SEQUENCE [LARGE SCALE GENOMIC DNA]</scope>
    <source>
        <strain evidence="9 10">JCM 16921</strain>
    </source>
</reference>
<feature type="region of interest" description="Disordered" evidence="5">
    <location>
        <begin position="669"/>
        <end position="701"/>
    </location>
</feature>
<dbReference type="PROSITE" id="PS50234">
    <property type="entry name" value="VWFA"/>
    <property type="match status" value="1"/>
</dbReference>
<keyword evidence="6" id="KW-1133">Transmembrane helix</keyword>
<evidence type="ECO:0000256" key="5">
    <source>
        <dbReference type="SAM" id="MobiDB-lite"/>
    </source>
</evidence>
<keyword evidence="7" id="KW-0732">Signal</keyword>
<dbReference type="GO" id="GO:0005975">
    <property type="term" value="P:carbohydrate metabolic process"/>
    <property type="evidence" value="ECO:0007669"/>
    <property type="project" value="UniProtKB-ARBA"/>
</dbReference>
<dbReference type="SUPFAM" id="SSF53474">
    <property type="entry name" value="alpha/beta-Hydrolases"/>
    <property type="match status" value="1"/>
</dbReference>
<dbReference type="InterPro" id="IPR029058">
    <property type="entry name" value="AB_hydrolase_fold"/>
</dbReference>
<evidence type="ECO:0000256" key="6">
    <source>
        <dbReference type="SAM" id="Phobius"/>
    </source>
</evidence>
<dbReference type="PANTHER" id="PTHR33630">
    <property type="entry name" value="CUTINASE RV1984C-RELATED-RELATED"/>
    <property type="match status" value="1"/>
</dbReference>
<dbReference type="SMART" id="SM00327">
    <property type="entry name" value="VWA"/>
    <property type="match status" value="1"/>
</dbReference>
<keyword evidence="10" id="KW-1185">Reference proteome</keyword>
<evidence type="ECO:0000256" key="1">
    <source>
        <dbReference type="ARBA" id="ARBA00007534"/>
    </source>
</evidence>
<evidence type="ECO:0000256" key="3">
    <source>
        <dbReference type="ARBA" id="ARBA00022801"/>
    </source>
</evidence>
<evidence type="ECO:0000256" key="7">
    <source>
        <dbReference type="SAM" id="SignalP"/>
    </source>
</evidence>
<dbReference type="AlphaFoldDB" id="A0A7C8FR12"/>